<dbReference type="FunFam" id="3.30.930.10:FF:000037">
    <property type="entry name" value="Proline--tRNA ligase"/>
    <property type="match status" value="1"/>
</dbReference>
<dbReference type="HAMAP" id="MF_01571">
    <property type="entry name" value="Pro_tRNA_synth_type3"/>
    <property type="match status" value="1"/>
</dbReference>
<dbReference type="Gene3D" id="3.30.110.30">
    <property type="entry name" value="C-terminal domain of ProRS"/>
    <property type="match status" value="1"/>
</dbReference>
<dbReference type="Pfam" id="PF00587">
    <property type="entry name" value="tRNA-synt_2b"/>
    <property type="match status" value="1"/>
</dbReference>
<name>A0A291IS76_9MOLU</name>
<reference evidence="9 10" key="1">
    <citation type="submission" date="2017-09" db="EMBL/GenBank/DDBJ databases">
        <title>SPAdes assembly of the Mesoplasma lactucae genome.</title>
        <authorList>
            <person name="Knight T.F."/>
            <person name="Rubinstein R."/>
            <person name="Citino T."/>
        </authorList>
    </citation>
    <scope>NUCLEOTIDE SEQUENCE [LARGE SCALE GENOMIC DNA]</scope>
    <source>
        <strain evidence="9 10">831-C4</strain>
    </source>
</reference>
<evidence type="ECO:0000256" key="8">
    <source>
        <dbReference type="HAMAP-Rule" id="MF_01571"/>
    </source>
</evidence>
<dbReference type="EC" id="6.1.1.15" evidence="8"/>
<dbReference type="Gene3D" id="3.30.930.10">
    <property type="entry name" value="Bira Bifunctional Protein, Domain 2"/>
    <property type="match status" value="1"/>
</dbReference>
<dbReference type="Pfam" id="PF09180">
    <property type="entry name" value="ProRS-C_1"/>
    <property type="match status" value="1"/>
</dbReference>
<keyword evidence="2 8" id="KW-0436">Ligase</keyword>
<dbReference type="OrthoDB" id="9809052at2"/>
<dbReference type="InterPro" id="IPR017449">
    <property type="entry name" value="Pro-tRNA_synth_II"/>
</dbReference>
<dbReference type="SUPFAM" id="SSF52954">
    <property type="entry name" value="Class II aaRS ABD-related"/>
    <property type="match status" value="1"/>
</dbReference>
<comment type="subunit">
    <text evidence="8">Homodimer.</text>
</comment>
<sequence>MANNKLNRMTSRDDDFSKWYTDVVTQANLIEYGPVKGTMIFKPYGFGIWELIMQNLDKEFKKLDVENVYLPLLIPASLFQKEKDHIEGFAPEVLTVTKVGDKQLDEDLYIRPTSEVLFSQYFKNNIQSYRDLPIKNNQWVNVMRWEKNTRPFLRTSEFLWQEGHTMHSTPQEAQEFARTMLDVYTKFANEYLLLPVVPGIKTEKERFNGAKETYTIESLMYDGQALQSGTSHYLGDNFSKVYDINFQNKESGVEHPYGTSWGVTTRLIGALIMTHSDDQGLVLPSKVAPTQVQIIQIKNDDEQIVEVSKKLKQDLMDTFRVKIDDSDKSFGFKISEAEIKGIPLRIEVGPRDLQNGVVTISARDNQEKTQVKLDEVVDFVTKEITNYDERLFTRAKNNLATHTFEAKTIDEYEKGINTKPGLYLVPFCGRVECEEEVKKRTSTNSRCIPFEYDHSEEPCFNCGMKTTIKAYFGRAY</sequence>
<dbReference type="GO" id="GO:0004827">
    <property type="term" value="F:proline-tRNA ligase activity"/>
    <property type="evidence" value="ECO:0007669"/>
    <property type="project" value="UniProtKB-UniRule"/>
</dbReference>
<accession>A0A291IS76</accession>
<dbReference type="InterPro" id="IPR004499">
    <property type="entry name" value="Pro-tRNA-ligase_IIa_arc-type"/>
</dbReference>
<dbReference type="InterPro" id="IPR045864">
    <property type="entry name" value="aa-tRNA-synth_II/BPL/LPL"/>
</dbReference>
<dbReference type="NCBIfam" id="TIGR00408">
    <property type="entry name" value="proS_fam_I"/>
    <property type="match status" value="1"/>
</dbReference>
<comment type="domain">
    <text evidence="8">Consists of three domains: the N-terminal catalytic domain, the anticodon-binding domain and the C-terminal extension.</text>
</comment>
<evidence type="ECO:0000256" key="2">
    <source>
        <dbReference type="ARBA" id="ARBA00022598"/>
    </source>
</evidence>
<organism evidence="9 10">
    <name type="scientific">Mesoplasma lactucae ATCC 49193</name>
    <dbReference type="NCBI Taxonomy" id="81460"/>
    <lineage>
        <taxon>Bacteria</taxon>
        <taxon>Bacillati</taxon>
        <taxon>Mycoplasmatota</taxon>
        <taxon>Mollicutes</taxon>
        <taxon>Entomoplasmatales</taxon>
        <taxon>Entomoplasmataceae</taxon>
        <taxon>Mesoplasma</taxon>
    </lineage>
</organism>
<dbReference type="InterPro" id="IPR033721">
    <property type="entry name" value="ProRS_core_arch_euk"/>
</dbReference>
<evidence type="ECO:0000313" key="10">
    <source>
        <dbReference type="Proteomes" id="UP000232227"/>
    </source>
</evidence>
<keyword evidence="4 8" id="KW-0067">ATP-binding</keyword>
<dbReference type="GO" id="GO:0005524">
    <property type="term" value="F:ATP binding"/>
    <property type="evidence" value="ECO:0007669"/>
    <property type="project" value="UniProtKB-UniRule"/>
</dbReference>
<comment type="catalytic activity">
    <reaction evidence="7 8">
        <text>tRNA(Pro) + L-proline + ATP = L-prolyl-tRNA(Pro) + AMP + diphosphate</text>
        <dbReference type="Rhea" id="RHEA:14305"/>
        <dbReference type="Rhea" id="RHEA-COMP:9700"/>
        <dbReference type="Rhea" id="RHEA-COMP:9702"/>
        <dbReference type="ChEBI" id="CHEBI:30616"/>
        <dbReference type="ChEBI" id="CHEBI:33019"/>
        <dbReference type="ChEBI" id="CHEBI:60039"/>
        <dbReference type="ChEBI" id="CHEBI:78442"/>
        <dbReference type="ChEBI" id="CHEBI:78532"/>
        <dbReference type="ChEBI" id="CHEBI:456215"/>
        <dbReference type="EC" id="6.1.1.15"/>
    </reaction>
</comment>
<comment type="subcellular location">
    <subcellularLocation>
        <location evidence="8">Cytoplasm</location>
    </subcellularLocation>
</comment>
<evidence type="ECO:0000256" key="4">
    <source>
        <dbReference type="ARBA" id="ARBA00022840"/>
    </source>
</evidence>
<dbReference type="InterPro" id="IPR036621">
    <property type="entry name" value="Anticodon-bd_dom_sf"/>
</dbReference>
<evidence type="ECO:0000256" key="6">
    <source>
        <dbReference type="ARBA" id="ARBA00023146"/>
    </source>
</evidence>
<dbReference type="InterPro" id="IPR006195">
    <property type="entry name" value="aa-tRNA-synth_II"/>
</dbReference>
<dbReference type="PRINTS" id="PR01046">
    <property type="entry name" value="TRNASYNTHPRO"/>
</dbReference>
<keyword evidence="5 8" id="KW-0648">Protein biosynthesis</keyword>
<proteinExistence type="inferred from homology"/>
<dbReference type="SUPFAM" id="SSF64586">
    <property type="entry name" value="C-terminal domain of ProRS"/>
    <property type="match status" value="1"/>
</dbReference>
<comment type="function">
    <text evidence="8">Catalyzes the attachment of proline to tRNA(Pro) in a two-step reaction: proline is first activated by ATP to form Pro-AMP and then transferred to the acceptor end of tRNA(Pro).</text>
</comment>
<keyword evidence="3 8" id="KW-0547">Nucleotide-binding</keyword>
<dbReference type="PANTHER" id="PTHR43382">
    <property type="entry name" value="PROLYL-TRNA SYNTHETASE"/>
    <property type="match status" value="1"/>
</dbReference>
<dbReference type="Proteomes" id="UP000232227">
    <property type="component" value="Chromosome"/>
</dbReference>
<evidence type="ECO:0000256" key="7">
    <source>
        <dbReference type="ARBA" id="ARBA00047671"/>
    </source>
</evidence>
<keyword evidence="6 8" id="KW-0030">Aminoacyl-tRNA synthetase</keyword>
<dbReference type="InterPro" id="IPR016061">
    <property type="entry name" value="Pro-tRNA_ligase_II_C"/>
</dbReference>
<protein>
    <recommendedName>
        <fullName evidence="8">Proline--tRNA ligase</fullName>
        <ecNumber evidence="8">6.1.1.15</ecNumber>
    </recommendedName>
    <alternativeName>
        <fullName evidence="8">Prolyl-tRNA synthetase</fullName>
        <shortName evidence="8">ProRS</shortName>
    </alternativeName>
</protein>
<gene>
    <name evidence="8" type="primary">proS</name>
    <name evidence="9" type="ORF">CP520_02375</name>
</gene>
<dbReference type="GO" id="GO:0006433">
    <property type="term" value="P:prolyl-tRNA aminoacylation"/>
    <property type="evidence" value="ECO:0007669"/>
    <property type="project" value="UniProtKB-UniRule"/>
</dbReference>
<evidence type="ECO:0000256" key="1">
    <source>
        <dbReference type="ARBA" id="ARBA00022490"/>
    </source>
</evidence>
<dbReference type="EMBL" id="CP023668">
    <property type="protein sequence ID" value="ATG97588.1"/>
    <property type="molecule type" value="Genomic_DNA"/>
</dbReference>
<dbReference type="InterPro" id="IPR004154">
    <property type="entry name" value="Anticodon-bd"/>
</dbReference>
<dbReference type="RefSeq" id="WP_096862876.1">
    <property type="nucleotide sequence ID" value="NZ_CP023668.1"/>
</dbReference>
<dbReference type="AlphaFoldDB" id="A0A291IS76"/>
<evidence type="ECO:0000256" key="5">
    <source>
        <dbReference type="ARBA" id="ARBA00022917"/>
    </source>
</evidence>
<dbReference type="InterPro" id="IPR002316">
    <property type="entry name" value="Pro-tRNA-ligase_IIa"/>
</dbReference>
<dbReference type="CDD" id="cd00778">
    <property type="entry name" value="ProRS_core_arch_euk"/>
    <property type="match status" value="1"/>
</dbReference>
<dbReference type="SMART" id="SM00946">
    <property type="entry name" value="ProRS-C_1"/>
    <property type="match status" value="1"/>
</dbReference>
<dbReference type="GO" id="GO:0017101">
    <property type="term" value="C:aminoacyl-tRNA synthetase multienzyme complex"/>
    <property type="evidence" value="ECO:0007669"/>
    <property type="project" value="TreeGrafter"/>
</dbReference>
<dbReference type="Pfam" id="PF03129">
    <property type="entry name" value="HGTP_anticodon"/>
    <property type="match status" value="1"/>
</dbReference>
<evidence type="ECO:0000313" key="9">
    <source>
        <dbReference type="EMBL" id="ATG97588.1"/>
    </source>
</evidence>
<dbReference type="GO" id="GO:0005737">
    <property type="term" value="C:cytoplasm"/>
    <property type="evidence" value="ECO:0007669"/>
    <property type="project" value="UniProtKB-SubCell"/>
</dbReference>
<dbReference type="InterPro" id="IPR002314">
    <property type="entry name" value="aa-tRNA-synt_IIb"/>
</dbReference>
<dbReference type="KEGG" id="mlac:CP520_02375"/>
<dbReference type="Gene3D" id="3.40.50.800">
    <property type="entry name" value="Anticodon-binding domain"/>
    <property type="match status" value="1"/>
</dbReference>
<keyword evidence="10" id="KW-1185">Reference proteome</keyword>
<evidence type="ECO:0000256" key="3">
    <source>
        <dbReference type="ARBA" id="ARBA00022741"/>
    </source>
</evidence>
<keyword evidence="1 8" id="KW-0963">Cytoplasm</keyword>
<dbReference type="SUPFAM" id="SSF55681">
    <property type="entry name" value="Class II aaRS and biotin synthetases"/>
    <property type="match status" value="1"/>
</dbReference>
<dbReference type="PROSITE" id="PS50862">
    <property type="entry name" value="AA_TRNA_LIGASE_II"/>
    <property type="match status" value="1"/>
</dbReference>
<dbReference type="PANTHER" id="PTHR43382:SF2">
    <property type="entry name" value="BIFUNCTIONAL GLUTAMATE_PROLINE--TRNA LIGASE"/>
    <property type="match status" value="1"/>
</dbReference>
<comment type="similarity">
    <text evidence="8">Belongs to the class-II aminoacyl-tRNA synthetase family. ProS type 3 subfamily.</text>
</comment>